<dbReference type="EMBL" id="CP009896">
    <property type="protein sequence ID" value="AIY16179.1"/>
    <property type="molecule type" value="Genomic_DNA"/>
</dbReference>
<accession>A0A0A1DFW9</accession>
<dbReference type="KEGG" id="psim:KR76_04320"/>
<sequence length="123" mass="13173">MVATGHVVGCGDGWEPLVVELDERLALVDPDYALFRVSRDGGHLVNDAQPSSRRHREVFSVLIGAAVFRAGQTCEVCGDTGVRREVGGLAEVLCPIHEWTADAAAASDTRSQTRAEHHVPSLA</sequence>
<gene>
    <name evidence="1" type="ORF">KR76_04320</name>
</gene>
<keyword evidence="2" id="KW-1185">Reference proteome</keyword>
<evidence type="ECO:0000313" key="1">
    <source>
        <dbReference type="EMBL" id="AIY16179.1"/>
    </source>
</evidence>
<proteinExistence type="predicted"/>
<dbReference type="AlphaFoldDB" id="A0A0A1DFW9"/>
<reference evidence="1 2" key="1">
    <citation type="journal article" date="2015" name="Genome Announc.">
        <title>Complete Genome Sequence of Steroid-Transforming Nocardioides simplex VKM Ac-2033D.</title>
        <authorList>
            <person name="Shtratnikova V.Y."/>
            <person name="Schelkunov M.I."/>
            <person name="Pekov Y.A."/>
            <person name="Fokina V.V."/>
            <person name="Logacheva M.D."/>
            <person name="Sokolov S.L."/>
            <person name="Bragin E.Y."/>
            <person name="Ashapkin V.V."/>
            <person name="Donova M.V."/>
        </authorList>
    </citation>
    <scope>NUCLEOTIDE SEQUENCE [LARGE SCALE GENOMIC DNA]</scope>
    <source>
        <strain evidence="1 2">VKM Ac-2033D</strain>
    </source>
</reference>
<dbReference type="Proteomes" id="UP000030300">
    <property type="component" value="Chromosome"/>
</dbReference>
<organism evidence="1 2">
    <name type="scientific">Nocardioides simplex</name>
    <name type="common">Arthrobacter simplex</name>
    <dbReference type="NCBI Taxonomy" id="2045"/>
    <lineage>
        <taxon>Bacteria</taxon>
        <taxon>Bacillati</taxon>
        <taxon>Actinomycetota</taxon>
        <taxon>Actinomycetes</taxon>
        <taxon>Propionibacteriales</taxon>
        <taxon>Nocardioidaceae</taxon>
        <taxon>Pimelobacter</taxon>
    </lineage>
</organism>
<name>A0A0A1DFW9_NOCSI</name>
<evidence type="ECO:0000313" key="2">
    <source>
        <dbReference type="Proteomes" id="UP000030300"/>
    </source>
</evidence>
<dbReference type="HOGENOM" id="CLU_2012899_0_0_11"/>
<protein>
    <submittedName>
        <fullName evidence="1">Uncharacterized protein</fullName>
    </submittedName>
</protein>